<dbReference type="CDD" id="cd03214">
    <property type="entry name" value="ABC_Iron-Siderophores_B12_Hemin"/>
    <property type="match status" value="1"/>
</dbReference>
<evidence type="ECO:0000256" key="1">
    <source>
        <dbReference type="ARBA" id="ARBA00022448"/>
    </source>
</evidence>
<dbReference type="GO" id="GO:0005524">
    <property type="term" value="F:ATP binding"/>
    <property type="evidence" value="ECO:0007669"/>
    <property type="project" value="UniProtKB-KW"/>
</dbReference>
<dbReference type="AlphaFoldDB" id="A0A381UPW0"/>
<keyword evidence="1" id="KW-0813">Transport</keyword>
<accession>A0A381UPW0</accession>
<dbReference type="InterPro" id="IPR003439">
    <property type="entry name" value="ABC_transporter-like_ATP-bd"/>
</dbReference>
<dbReference type="InterPro" id="IPR027417">
    <property type="entry name" value="P-loop_NTPase"/>
</dbReference>
<dbReference type="InterPro" id="IPR003593">
    <property type="entry name" value="AAA+_ATPase"/>
</dbReference>
<keyword evidence="4" id="KW-1278">Translocase</keyword>
<gene>
    <name evidence="6" type="ORF">METZ01_LOCUS82878</name>
</gene>
<protein>
    <recommendedName>
        <fullName evidence="5">ABC transporter domain-containing protein</fullName>
    </recommendedName>
</protein>
<evidence type="ECO:0000256" key="4">
    <source>
        <dbReference type="ARBA" id="ARBA00022967"/>
    </source>
</evidence>
<dbReference type="FunFam" id="3.40.50.300:FF:000134">
    <property type="entry name" value="Iron-enterobactin ABC transporter ATP-binding protein"/>
    <property type="match status" value="1"/>
</dbReference>
<evidence type="ECO:0000256" key="3">
    <source>
        <dbReference type="ARBA" id="ARBA00022840"/>
    </source>
</evidence>
<proteinExistence type="predicted"/>
<dbReference type="PANTHER" id="PTHR42794:SF1">
    <property type="entry name" value="HEMIN IMPORT ATP-BINDING PROTEIN HMUV"/>
    <property type="match status" value="1"/>
</dbReference>
<dbReference type="SUPFAM" id="SSF52540">
    <property type="entry name" value="P-loop containing nucleoside triphosphate hydrolases"/>
    <property type="match status" value="1"/>
</dbReference>
<dbReference type="GO" id="GO:0016887">
    <property type="term" value="F:ATP hydrolysis activity"/>
    <property type="evidence" value="ECO:0007669"/>
    <property type="project" value="InterPro"/>
</dbReference>
<reference evidence="6" key="1">
    <citation type="submission" date="2018-05" db="EMBL/GenBank/DDBJ databases">
        <authorList>
            <person name="Lanie J.A."/>
            <person name="Ng W.-L."/>
            <person name="Kazmierczak K.M."/>
            <person name="Andrzejewski T.M."/>
            <person name="Davidsen T.M."/>
            <person name="Wayne K.J."/>
            <person name="Tettelin H."/>
            <person name="Glass J.I."/>
            <person name="Rusch D."/>
            <person name="Podicherti R."/>
            <person name="Tsui H.-C.T."/>
            <person name="Winkler M.E."/>
        </authorList>
    </citation>
    <scope>NUCLEOTIDE SEQUENCE</scope>
</reference>
<dbReference type="EMBL" id="UINC01006853">
    <property type="protein sequence ID" value="SVA30024.1"/>
    <property type="molecule type" value="Genomic_DNA"/>
</dbReference>
<name>A0A381UPW0_9ZZZZ</name>
<dbReference type="Pfam" id="PF00005">
    <property type="entry name" value="ABC_tran"/>
    <property type="match status" value="1"/>
</dbReference>
<dbReference type="PROSITE" id="PS50893">
    <property type="entry name" value="ABC_TRANSPORTER_2"/>
    <property type="match status" value="1"/>
</dbReference>
<organism evidence="6">
    <name type="scientific">marine metagenome</name>
    <dbReference type="NCBI Taxonomy" id="408172"/>
    <lineage>
        <taxon>unclassified sequences</taxon>
        <taxon>metagenomes</taxon>
        <taxon>ecological metagenomes</taxon>
    </lineage>
</organism>
<feature type="domain" description="ABC transporter" evidence="5">
    <location>
        <begin position="1"/>
        <end position="237"/>
    </location>
</feature>
<dbReference type="Gene3D" id="3.40.50.300">
    <property type="entry name" value="P-loop containing nucleotide triphosphate hydrolases"/>
    <property type="match status" value="1"/>
</dbReference>
<dbReference type="PANTHER" id="PTHR42794">
    <property type="entry name" value="HEMIN IMPORT ATP-BINDING PROTEIN HMUV"/>
    <property type="match status" value="1"/>
</dbReference>
<evidence type="ECO:0000313" key="6">
    <source>
        <dbReference type="EMBL" id="SVA30024.1"/>
    </source>
</evidence>
<keyword evidence="2" id="KW-0547">Nucleotide-binding</keyword>
<evidence type="ECO:0000256" key="2">
    <source>
        <dbReference type="ARBA" id="ARBA00022741"/>
    </source>
</evidence>
<keyword evidence="3" id="KW-0067">ATP-binding</keyword>
<dbReference type="SMART" id="SM00382">
    <property type="entry name" value="AAA"/>
    <property type="match status" value="1"/>
</dbReference>
<sequence length="255" mass="28628">MELDNISFAYDSAPILKELSLFIQESDFIGLIGPNGSGKSTLLKIMGGILKPDSGCIKFKGSETRRISKKIFAQSVSWIPQGNPMVFPFKVSEVVLMGRHPHLSALSFESHEDFNISQRAMKTTMTSEFSERFFNEISEGEKQRVMIASALAQNPELMLLDEPTSALDLKYQIEIMNILKDLNTNHKMTLIVAMHDLNLASRFCNRIILINEGKVVSDGTPLQVLKKDILEQVYGIELDLDFKNGHTLIHPKIDS</sequence>
<evidence type="ECO:0000259" key="5">
    <source>
        <dbReference type="PROSITE" id="PS50893"/>
    </source>
</evidence>